<dbReference type="InParanoid" id="A0A369JKS0"/>
<feature type="compositionally biased region" description="Polar residues" evidence="1">
    <location>
        <begin position="226"/>
        <end position="244"/>
    </location>
</feature>
<proteinExistence type="predicted"/>
<accession>A0A369JKS0</accession>
<name>A0A369JKS0_HYPMA</name>
<dbReference type="Proteomes" id="UP000076154">
    <property type="component" value="Unassembled WGS sequence"/>
</dbReference>
<gene>
    <name evidence="2" type="ORF">Hypma_012632</name>
</gene>
<dbReference type="AlphaFoldDB" id="A0A369JKS0"/>
<reference evidence="2" key="1">
    <citation type="submission" date="2018-04" db="EMBL/GenBank/DDBJ databases">
        <title>Whole genome sequencing of Hypsizygus marmoreus.</title>
        <authorList>
            <person name="Choi I.-G."/>
            <person name="Min B."/>
            <person name="Kim J.-G."/>
            <person name="Kim S."/>
            <person name="Oh Y.-L."/>
            <person name="Kong W.-S."/>
            <person name="Park H."/>
            <person name="Jeong J."/>
            <person name="Song E.-S."/>
        </authorList>
    </citation>
    <scope>NUCLEOTIDE SEQUENCE [LARGE SCALE GENOMIC DNA]</scope>
    <source>
        <strain evidence="2">51987-8</strain>
    </source>
</reference>
<protein>
    <submittedName>
        <fullName evidence="2">Uncharacterized protein</fullName>
    </submittedName>
</protein>
<dbReference type="EMBL" id="LUEZ02000069">
    <property type="protein sequence ID" value="RDB20313.1"/>
    <property type="molecule type" value="Genomic_DNA"/>
</dbReference>
<comment type="caution">
    <text evidence="2">The sequence shown here is derived from an EMBL/GenBank/DDBJ whole genome shotgun (WGS) entry which is preliminary data.</text>
</comment>
<feature type="region of interest" description="Disordered" evidence="1">
    <location>
        <begin position="311"/>
        <end position="412"/>
    </location>
</feature>
<dbReference type="OrthoDB" id="3066809at2759"/>
<feature type="region of interest" description="Disordered" evidence="1">
    <location>
        <begin position="225"/>
        <end position="255"/>
    </location>
</feature>
<keyword evidence="3" id="KW-1185">Reference proteome</keyword>
<evidence type="ECO:0000313" key="2">
    <source>
        <dbReference type="EMBL" id="RDB20313.1"/>
    </source>
</evidence>
<sequence>MEIARKNRSLIVVDLNEARGGDGSKISSYSNTKGRALILQELSALFLFFATDLCTYSYSGNMSSSRPTLNYQNRQAPSGSYTRILPARPQGVIRTMHAQRPSPITVTRRPLPPKDPFGPQIPLQISSAPRQPRPTRHIPNAPRQIGVNPSVPPTPVLGFLDSTFRSYAERLQTELTNLRTVCTKAVFREQQEKEKWRSHCVTFKQERDLERERVRALLGERKAQIAQITSTSDEAGGSSSTKPASDSARRVQTMRQSLRGYEAAERAKMMGTQSSSTSSSTTAITPDADEVLFDFSYPSPTFSPLIVMPSALSSSSSVPTPSLPQRSRSADPILSSTMQSAPSRKLPVHIKSSRPPPQPDAERQSPTSSEGSTAVAEKDAEDAPKKTNSEISINDNAERTTPPVPPTTPPQTIELTHIDIMYQPKNGKLECRVCLLSKSKPPTGTEPKPTTKSFPSNASWDELRDHCVKEHQAECADLARLHPAELFELRRRLSQR</sequence>
<evidence type="ECO:0000256" key="1">
    <source>
        <dbReference type="SAM" id="MobiDB-lite"/>
    </source>
</evidence>
<feature type="compositionally biased region" description="Low complexity" evidence="1">
    <location>
        <begin position="311"/>
        <end position="324"/>
    </location>
</feature>
<evidence type="ECO:0000313" key="3">
    <source>
        <dbReference type="Proteomes" id="UP000076154"/>
    </source>
</evidence>
<organism evidence="2 3">
    <name type="scientific">Hypsizygus marmoreus</name>
    <name type="common">White beech mushroom</name>
    <name type="synonym">Agaricus marmoreus</name>
    <dbReference type="NCBI Taxonomy" id="39966"/>
    <lineage>
        <taxon>Eukaryota</taxon>
        <taxon>Fungi</taxon>
        <taxon>Dikarya</taxon>
        <taxon>Basidiomycota</taxon>
        <taxon>Agaricomycotina</taxon>
        <taxon>Agaricomycetes</taxon>
        <taxon>Agaricomycetidae</taxon>
        <taxon>Agaricales</taxon>
        <taxon>Tricholomatineae</taxon>
        <taxon>Lyophyllaceae</taxon>
        <taxon>Hypsizygus</taxon>
    </lineage>
</organism>
<feature type="compositionally biased region" description="Basic and acidic residues" evidence="1">
    <location>
        <begin position="376"/>
        <end position="388"/>
    </location>
</feature>